<evidence type="ECO:0000256" key="1">
    <source>
        <dbReference type="ARBA" id="ARBA00023015"/>
    </source>
</evidence>
<dbReference type="PROSITE" id="PS00041">
    <property type="entry name" value="HTH_ARAC_FAMILY_1"/>
    <property type="match status" value="1"/>
</dbReference>
<dbReference type="Proteomes" id="UP000000925">
    <property type="component" value="Chromosome"/>
</dbReference>
<dbReference type="InterPro" id="IPR018062">
    <property type="entry name" value="HTH_AraC-typ_CS"/>
</dbReference>
<feature type="domain" description="HTH araC/xylS-type" evidence="4">
    <location>
        <begin position="285"/>
        <end position="382"/>
    </location>
</feature>
<dbReference type="InterPro" id="IPR009057">
    <property type="entry name" value="Homeodomain-like_sf"/>
</dbReference>
<dbReference type="EMBL" id="CP001998">
    <property type="protein sequence ID" value="ADE54037.1"/>
    <property type="molecule type" value="Genomic_DNA"/>
</dbReference>
<dbReference type="GO" id="GO:0003700">
    <property type="term" value="F:DNA-binding transcription factor activity"/>
    <property type="evidence" value="ECO:0007669"/>
    <property type="project" value="InterPro"/>
</dbReference>
<dbReference type="SMART" id="SM00342">
    <property type="entry name" value="HTH_ARAC"/>
    <property type="match status" value="2"/>
</dbReference>
<dbReference type="HOGENOM" id="CLU_351508_0_0_0"/>
<dbReference type="OrthoDB" id="305766at2"/>
<dbReference type="Pfam" id="PF13377">
    <property type="entry name" value="Peripla_BP_3"/>
    <property type="match status" value="2"/>
</dbReference>
<feature type="domain" description="HTH araC/xylS-type" evidence="4">
    <location>
        <begin position="691"/>
        <end position="789"/>
    </location>
</feature>
<evidence type="ECO:0000256" key="3">
    <source>
        <dbReference type="ARBA" id="ARBA00023163"/>
    </source>
</evidence>
<dbReference type="GO" id="GO:0000976">
    <property type="term" value="F:transcription cis-regulatory region binding"/>
    <property type="evidence" value="ECO:0007669"/>
    <property type="project" value="TreeGrafter"/>
</dbReference>
<keyword evidence="1" id="KW-0805">Transcription regulation</keyword>
<dbReference type="InterPro" id="IPR046335">
    <property type="entry name" value="LacI/GalR-like_sensor"/>
</dbReference>
<dbReference type="Pfam" id="PF12833">
    <property type="entry name" value="HTH_18"/>
    <property type="match status" value="2"/>
</dbReference>
<dbReference type="eggNOG" id="COG1609">
    <property type="taxonomic scope" value="Bacteria"/>
</dbReference>
<evidence type="ECO:0000313" key="6">
    <source>
        <dbReference type="Proteomes" id="UP000000925"/>
    </source>
</evidence>
<dbReference type="InterPro" id="IPR018060">
    <property type="entry name" value="HTH_AraC"/>
</dbReference>
<dbReference type="InterPro" id="IPR028082">
    <property type="entry name" value="Peripla_BP_I"/>
</dbReference>
<dbReference type="SUPFAM" id="SSF46689">
    <property type="entry name" value="Homeodomain-like"/>
    <property type="match status" value="2"/>
</dbReference>
<name>D5EHJ6_CORAD</name>
<dbReference type="Gene3D" id="3.40.50.2300">
    <property type="match status" value="4"/>
</dbReference>
<dbReference type="KEGG" id="caa:Caka_1015"/>
<keyword evidence="3" id="KW-0804">Transcription</keyword>
<sequence>MPPAKRSSKRRTIGVLVNINYAYGKSLLRGVNAYFESSPHDYIVDLYIHDRNVQECELAAYDGIVCSVEEELLIALPDDFPAINLDSSSQDRFDRGFRVDNHRVGELGAEALYTVGALSFLYYDGYKAFHSQISQQASQERETGFRGAYEKLIAEANRPHRQILCATSRDDLRSQLSSAPKPVGVFCFNDAAALEAVEVCRHSGLSVPEDVLLIGVDNDELLCTLSNPWITSIDTGVARLAEQAVGAIVESIESGKALDNSAPVEPTLFPRQSTGTLTARGTVASSAMNAIEHAEPEVLSPAYIAERIGCSMRSLNQLLKGELNRTAQDLIAERILRDAKRLLRETDDSVESIASKLGREPASFHQLFKRYEPFSPGEYRKRFRTLSGHEKSPARVLEPADSTTLGLISPLGKSDRILISGVEAYVRSHPKLGAVRILVEIESVEPFIGDPTYANYTDAFVEECDGILAASQVVLPPDIPPSKPIVTIDHDRPRANAYPIYSDNAQIGAMAARYFLKKGFRNFAYSGYSADVLRAGIDFEKSAHGQRWAGYQAELRRHGFSDIARHDCNYDSTHAAEHWLQQLKKPVALFVFNDFLAKLRANETQRAGLEIPKDVVILGVDNERALCESSATPISSIEIGFAKAGYDLAEFLCAKMGLIKASDSELSHIHAMRVVERESTNAFGFDDPELERAAQFIRSHCVDPISVNDIVAVTRLSRRSIENRAKTLMGMTLHELLSHERVRRATDLLMSSDFNINEVALRSGFDGGTSFCRTFKSLTGESPAVYRKKRVIPIGTV</sequence>
<dbReference type="Gene3D" id="1.10.10.60">
    <property type="entry name" value="Homeodomain-like"/>
    <property type="match status" value="2"/>
</dbReference>
<dbReference type="PROSITE" id="PS01124">
    <property type="entry name" value="HTH_ARAC_FAMILY_2"/>
    <property type="match status" value="2"/>
</dbReference>
<dbReference type="PANTHER" id="PTHR30146">
    <property type="entry name" value="LACI-RELATED TRANSCRIPTIONAL REPRESSOR"/>
    <property type="match status" value="1"/>
</dbReference>
<dbReference type="RefSeq" id="WP_013042759.1">
    <property type="nucleotide sequence ID" value="NC_014008.1"/>
</dbReference>
<accession>D5EHJ6</accession>
<dbReference type="eggNOG" id="COG2207">
    <property type="taxonomic scope" value="Bacteria"/>
</dbReference>
<dbReference type="SUPFAM" id="SSF53822">
    <property type="entry name" value="Periplasmic binding protein-like I"/>
    <property type="match status" value="2"/>
</dbReference>
<keyword evidence="2" id="KW-0238">DNA-binding</keyword>
<dbReference type="STRING" id="583355.Caka_1015"/>
<reference evidence="5 6" key="1">
    <citation type="journal article" date="2010" name="Stand. Genomic Sci.">
        <title>Complete genome sequence of Coraliomargarita akajimensis type strain (04OKA010-24).</title>
        <authorList>
            <person name="Mavromatis K."/>
            <person name="Abt B."/>
            <person name="Brambilla E."/>
            <person name="Lapidus A."/>
            <person name="Copeland A."/>
            <person name="Deshpande S."/>
            <person name="Nolan M."/>
            <person name="Lucas S."/>
            <person name="Tice H."/>
            <person name="Cheng J.F."/>
            <person name="Han C."/>
            <person name="Detter J.C."/>
            <person name="Woyke T."/>
            <person name="Goodwin L."/>
            <person name="Pitluck S."/>
            <person name="Held B."/>
            <person name="Brettin T."/>
            <person name="Tapia R."/>
            <person name="Ivanova N."/>
            <person name="Mikhailova N."/>
            <person name="Pati A."/>
            <person name="Liolios K."/>
            <person name="Chen A."/>
            <person name="Palaniappan K."/>
            <person name="Land M."/>
            <person name="Hauser L."/>
            <person name="Chang Y.J."/>
            <person name="Jeffries C.D."/>
            <person name="Rohde M."/>
            <person name="Goker M."/>
            <person name="Bristow J."/>
            <person name="Eisen J.A."/>
            <person name="Markowitz V."/>
            <person name="Hugenholtz P."/>
            <person name="Klenk H.P."/>
            <person name="Kyrpides N.C."/>
        </authorList>
    </citation>
    <scope>NUCLEOTIDE SEQUENCE [LARGE SCALE GENOMIC DNA]</scope>
    <source>
        <strain evidence="6">DSM 45221 / IAM 15411 / JCM 23193 / KCTC 12865</strain>
    </source>
</reference>
<organism evidence="5 6">
    <name type="scientific">Coraliomargarita akajimensis (strain DSM 45221 / IAM 15411 / JCM 23193 / KCTC 12865 / 04OKA010-24)</name>
    <dbReference type="NCBI Taxonomy" id="583355"/>
    <lineage>
        <taxon>Bacteria</taxon>
        <taxon>Pseudomonadati</taxon>
        <taxon>Verrucomicrobiota</taxon>
        <taxon>Opitutia</taxon>
        <taxon>Puniceicoccales</taxon>
        <taxon>Coraliomargaritaceae</taxon>
        <taxon>Coraliomargarita</taxon>
    </lineage>
</organism>
<protein>
    <submittedName>
        <fullName evidence="5">Transcriptional regulator, AraC family</fullName>
    </submittedName>
</protein>
<proteinExistence type="predicted"/>
<gene>
    <name evidence="5" type="ordered locus">Caka_1015</name>
</gene>
<dbReference type="AlphaFoldDB" id="D5EHJ6"/>
<dbReference type="PANTHER" id="PTHR30146:SF24">
    <property type="entry name" value="XYLOSE OPERON REGULATORY PROTEIN"/>
    <property type="match status" value="1"/>
</dbReference>
<keyword evidence="6" id="KW-1185">Reference proteome</keyword>
<evidence type="ECO:0000313" key="5">
    <source>
        <dbReference type="EMBL" id="ADE54037.1"/>
    </source>
</evidence>
<evidence type="ECO:0000256" key="2">
    <source>
        <dbReference type="ARBA" id="ARBA00023125"/>
    </source>
</evidence>
<evidence type="ECO:0000259" key="4">
    <source>
        <dbReference type="PROSITE" id="PS01124"/>
    </source>
</evidence>